<evidence type="ECO:0000313" key="2">
    <source>
        <dbReference type="EMBL" id="GIE73827.1"/>
    </source>
</evidence>
<evidence type="ECO:0000256" key="1">
    <source>
        <dbReference type="SAM" id="MobiDB-lite"/>
    </source>
</evidence>
<reference evidence="2 3" key="1">
    <citation type="submission" date="2021-01" db="EMBL/GenBank/DDBJ databases">
        <title>Whole genome shotgun sequence of Actinoplanes palleronii NBRC 14916.</title>
        <authorList>
            <person name="Komaki H."/>
            <person name="Tamura T."/>
        </authorList>
    </citation>
    <scope>NUCLEOTIDE SEQUENCE [LARGE SCALE GENOMIC DNA]</scope>
    <source>
        <strain evidence="2 3">NBRC 14916</strain>
    </source>
</reference>
<keyword evidence="3" id="KW-1185">Reference proteome</keyword>
<comment type="caution">
    <text evidence="2">The sequence shown here is derived from an EMBL/GenBank/DDBJ whole genome shotgun (WGS) entry which is preliminary data.</text>
</comment>
<dbReference type="EMBL" id="BOMS01000190">
    <property type="protein sequence ID" value="GIE73827.1"/>
    <property type="molecule type" value="Genomic_DNA"/>
</dbReference>
<feature type="region of interest" description="Disordered" evidence="1">
    <location>
        <begin position="46"/>
        <end position="74"/>
    </location>
</feature>
<protein>
    <submittedName>
        <fullName evidence="2">Uncharacterized protein</fullName>
    </submittedName>
</protein>
<accession>A0ABQ4BT21</accession>
<evidence type="ECO:0000313" key="3">
    <source>
        <dbReference type="Proteomes" id="UP000624709"/>
    </source>
</evidence>
<name>A0ABQ4BT21_9ACTN</name>
<dbReference type="Proteomes" id="UP000624709">
    <property type="component" value="Unassembled WGS sequence"/>
</dbReference>
<sequence>MTNPVIAERLLLATRVDCCFQLDEPTFIAAGESYWLDDEHGELCVARGNGQTTRHSGSRRHGSSPGDPAPRRAP</sequence>
<gene>
    <name evidence="2" type="ORF">Apa02nite_099350</name>
</gene>
<proteinExistence type="predicted"/>
<dbReference type="RefSeq" id="WP_203831371.1">
    <property type="nucleotide sequence ID" value="NZ_BAAATY010000016.1"/>
</dbReference>
<organism evidence="2 3">
    <name type="scientific">Actinoplanes palleronii</name>
    <dbReference type="NCBI Taxonomy" id="113570"/>
    <lineage>
        <taxon>Bacteria</taxon>
        <taxon>Bacillati</taxon>
        <taxon>Actinomycetota</taxon>
        <taxon>Actinomycetes</taxon>
        <taxon>Micromonosporales</taxon>
        <taxon>Micromonosporaceae</taxon>
        <taxon>Actinoplanes</taxon>
    </lineage>
</organism>